<keyword evidence="3" id="KW-1185">Reference proteome</keyword>
<evidence type="ECO:0000313" key="2">
    <source>
        <dbReference type="EMBL" id="OYO11653.1"/>
    </source>
</evidence>
<feature type="region of interest" description="Disordered" evidence="1">
    <location>
        <begin position="87"/>
        <end position="111"/>
    </location>
</feature>
<sequence>MSTGWHRVLGFTLTGEELDLPDHDTPQPAVLLAELAGLGWSGDRLREAARRNHQPTQQMRAGLGAAQYAAAMAEVRRLLGATGAVSRVSSGRTGLDAADRRLLADRPPHWG</sequence>
<dbReference type="Proteomes" id="UP000215896">
    <property type="component" value="Unassembled WGS sequence"/>
</dbReference>
<gene>
    <name evidence="2" type="ORF">CGZ94_14630</name>
</gene>
<evidence type="ECO:0000313" key="3">
    <source>
        <dbReference type="Proteomes" id="UP000215896"/>
    </source>
</evidence>
<reference evidence="2 3" key="1">
    <citation type="submission" date="2017-07" db="EMBL/GenBank/DDBJ databases">
        <title>Draft whole genome sequences of clinical Proprionibacteriaceae strains.</title>
        <authorList>
            <person name="Bernier A.-M."/>
            <person name="Bernard K."/>
            <person name="Domingo M.-C."/>
        </authorList>
    </citation>
    <scope>NUCLEOTIDE SEQUENCE [LARGE SCALE GENOMIC DNA]</scope>
    <source>
        <strain evidence="2 3">NML 030167</strain>
    </source>
</reference>
<comment type="caution">
    <text evidence="2">The sequence shown here is derived from an EMBL/GenBank/DDBJ whole genome shotgun (WGS) entry which is preliminary data.</text>
</comment>
<dbReference type="RefSeq" id="WP_094406081.1">
    <property type="nucleotide sequence ID" value="NZ_NMVO01000015.1"/>
</dbReference>
<name>A0A255GBL6_9ACTN</name>
<dbReference type="AlphaFoldDB" id="A0A255GBL6"/>
<organism evidence="2 3">
    <name type="scientific">Enemella evansiae</name>
    <dbReference type="NCBI Taxonomy" id="2016499"/>
    <lineage>
        <taxon>Bacteria</taxon>
        <taxon>Bacillati</taxon>
        <taxon>Actinomycetota</taxon>
        <taxon>Actinomycetes</taxon>
        <taxon>Propionibacteriales</taxon>
        <taxon>Propionibacteriaceae</taxon>
        <taxon>Enemella</taxon>
    </lineage>
</organism>
<proteinExistence type="predicted"/>
<feature type="compositionally biased region" description="Basic and acidic residues" evidence="1">
    <location>
        <begin position="97"/>
        <end position="111"/>
    </location>
</feature>
<evidence type="ECO:0000256" key="1">
    <source>
        <dbReference type="SAM" id="MobiDB-lite"/>
    </source>
</evidence>
<dbReference type="EMBL" id="NMVO01000015">
    <property type="protein sequence ID" value="OYO11653.1"/>
    <property type="molecule type" value="Genomic_DNA"/>
</dbReference>
<dbReference type="OrthoDB" id="3733423at2"/>
<protein>
    <submittedName>
        <fullName evidence="2">Uncharacterized protein</fullName>
    </submittedName>
</protein>
<accession>A0A255GBL6</accession>